<keyword evidence="2 3" id="KW-0040">ANK repeat</keyword>
<evidence type="ECO:0000313" key="5">
    <source>
        <dbReference type="EMBL" id="KAJ9655769.1"/>
    </source>
</evidence>
<feature type="compositionally biased region" description="Basic and acidic residues" evidence="4">
    <location>
        <begin position="599"/>
        <end position="626"/>
    </location>
</feature>
<comment type="caution">
    <text evidence="5">The sequence shown here is derived from an EMBL/GenBank/DDBJ whole genome shotgun (WGS) entry which is preliminary data.</text>
</comment>
<dbReference type="Gene3D" id="1.25.40.20">
    <property type="entry name" value="Ankyrin repeat-containing domain"/>
    <property type="match status" value="5"/>
</dbReference>
<feature type="region of interest" description="Disordered" evidence="4">
    <location>
        <begin position="599"/>
        <end position="682"/>
    </location>
</feature>
<keyword evidence="6" id="KW-1185">Reference proteome</keyword>
<keyword evidence="1" id="KW-0677">Repeat</keyword>
<feature type="region of interest" description="Disordered" evidence="4">
    <location>
        <begin position="1162"/>
        <end position="1186"/>
    </location>
</feature>
<evidence type="ECO:0000256" key="1">
    <source>
        <dbReference type="ARBA" id="ARBA00022737"/>
    </source>
</evidence>
<evidence type="ECO:0000256" key="4">
    <source>
        <dbReference type="SAM" id="MobiDB-lite"/>
    </source>
</evidence>
<proteinExistence type="predicted"/>
<evidence type="ECO:0000313" key="6">
    <source>
        <dbReference type="Proteomes" id="UP001172684"/>
    </source>
</evidence>
<dbReference type="EMBL" id="JAPDRL010000153">
    <property type="protein sequence ID" value="KAJ9655769.1"/>
    <property type="molecule type" value="Genomic_DNA"/>
</dbReference>
<feature type="compositionally biased region" description="Basic and acidic residues" evidence="4">
    <location>
        <begin position="995"/>
        <end position="1019"/>
    </location>
</feature>
<dbReference type="SUPFAM" id="SSF48403">
    <property type="entry name" value="Ankyrin repeat"/>
    <property type="match status" value="2"/>
</dbReference>
<dbReference type="PANTHER" id="PTHR24198">
    <property type="entry name" value="ANKYRIN REPEAT AND PROTEIN KINASE DOMAIN-CONTAINING PROTEIN"/>
    <property type="match status" value="1"/>
</dbReference>
<feature type="region of interest" description="Disordered" evidence="4">
    <location>
        <begin position="994"/>
        <end position="1019"/>
    </location>
</feature>
<accession>A0ABQ9NFW2</accession>
<feature type="compositionally biased region" description="Acidic residues" evidence="4">
    <location>
        <begin position="632"/>
        <end position="651"/>
    </location>
</feature>
<dbReference type="InterPro" id="IPR002110">
    <property type="entry name" value="Ankyrin_rpt"/>
</dbReference>
<feature type="repeat" description="ANK" evidence="3">
    <location>
        <begin position="1599"/>
        <end position="1631"/>
    </location>
</feature>
<sequence length="1786" mass="200187">MAPSQSKVQSTSLPSLPVKHRELVPYIAGHAKTPISELLQPFNQHEAKLRELFAQEPKHPSLSDPHVNTIPVFDGHETEITVRARDLGAESPEEKERYLMPLKAEERKSNGAPAIVQSFKAFQTNFNLFSESSLVDLDWNNVIAAGSSVVTSLLPVPEKYSGSKKTLRQYYHEILAPASDVDLFLYGLTEDEAIEKIKQIEKSVKDSILYETTTIRTKNAITITSQYPTRHVQIVLRIYKSISEILTGFDVDCSCVAYDGKQVYVTPRALAAFVTQSNQIDLTRRSPSYENRLSKYSHRGFEVYWPLLDRTRIDPTIFERSFSGTVGLARLLVLEKLPKASDRDRYMDQRRTERGRPPLDRYRRYRHSIRGNIKDDYDDEVADWVEEDEVSNYHTFTIPYGQKFHARKIEKLLYTKDLLLNAEWNKPKDREVNLHRHPAFFGNVEDVIHDCCGYCPKPLTPEDEEVAEAESKIYVSGNVSFIKDDPGRQAIGSFNPITDDDWTEMAYVGNTARLCQAIVDGDLEHVQDWLAQEGSNPNRRDYTGRTPLHLAVISSTPEIVQCLIDHGARLVARLADGRTALHLAAARGNIPMVKSLLEKSEQNEEEEARKEELRKQSKAAAPKEDNCASPTSEEDDDVELVDNEEETSDDEVAMRSTTTGSFVDVKRGEDQASDGNLIQDEDQDEPDIYDVNVVAWDAPCSPLHLAIVNGHVDVVQELVQNFGADVLLPIKLAISSGGGTAMLTLVLALQLPAAKAEEMAQMLLKLGASSAQADMNQVTALHYYAATGSDCLHMLFEHDAPAVKRALNHLAVGGNSYNCSAISPLMAAIEARNALGALKLLTAGAAPSVDFDKFMKSYQTKFENEPYYGQDPEQHQKRFKKQVEQPIILAVDYELPAVVLELLRRGVDSNTLARLAHQRVDNDYVSDQYAAGSLLDRVQAKITQLKTYLNLDKKNLRPTVEQLQDDAYYLKGLVEGSYKYWFAKTELQVAKKNIKREQEQNERIGKSTEEKQGEKEKREAAKNLMAHFEVVLAQLENKGAKTFKELYPDTQEHPTGLTYQYNYKPAKAEPFAVKFSFQVPDLTETRKEGYLELFQAAWSGDLATIKKLTLGPWGPDADRVPLKIAVQDSKRLSPFHVAVLRGHLPVAKAILEVAQAQYQPKAAPRRTYAMDEDDGNSDEDSEGDSDSIHVYSTLVDDQFTIDNIGEVSTQVKSDVTPVAMLNRRCPVWSMVGEKDGQHLHGSLLRYAINVDDIDLARYLLDLGVEFSTHYKDDNESSSIYSVSYSDFTYAMELGRTQILADMIKRTGAGIPLDDLVKKSGVEVVEKPKYYRGLSVHGKKRADWAAAGRGERVPSQPTVKHPPLLEAAYSGSIESVEWFLSDAPMRHYSAFASANKCDERLQNLAKAPGGIDQSISTWLATRDDLLIHCAILSNPSDSSVDLINYLARTFPPALEKKSKSGHTPLHVAFSLRRVAAAKTLLAAGADPTIRDHRGNNVLHSLLCPISNQGRIYQNDKYLKETMELLDPTLLATLATQRSADGPGSATPLARWMKSITNNSWHPNHQRFQSSIVDEDKHTAVLRILLAFSSSGEELALTDGAGDTPLHTAVRMKAPRLLELMLEKRPDLLYRENATGRTPAEMAQDVWVHQVVWNAPKLKGLDSYSMYNPRAQGLVDRSPETFVEEKDERSDERKVWDVCQKWMEKEGAKNRKRKLVSLFEANEVAKRVAAQQGSRGGYGPRALFGMGALEYQKSGDEEDEDKRDEVTAWYAEAAQWEDSPSYHAPSPW</sequence>
<feature type="repeat" description="ANK" evidence="3">
    <location>
        <begin position="543"/>
        <end position="575"/>
    </location>
</feature>
<protein>
    <recommendedName>
        <fullName evidence="7">Ankyrin repeat protein</fullName>
    </recommendedName>
</protein>
<dbReference type="Pfam" id="PF26128">
    <property type="entry name" value="Gad2"/>
    <property type="match status" value="1"/>
</dbReference>
<gene>
    <name evidence="5" type="ORF">H2201_008731</name>
</gene>
<feature type="compositionally biased region" description="Acidic residues" evidence="4">
    <location>
        <begin position="1170"/>
        <end position="1185"/>
    </location>
</feature>
<evidence type="ECO:0008006" key="7">
    <source>
        <dbReference type="Google" id="ProtNLM"/>
    </source>
</evidence>
<dbReference type="Proteomes" id="UP001172684">
    <property type="component" value="Unassembled WGS sequence"/>
</dbReference>
<dbReference type="SMART" id="SM00248">
    <property type="entry name" value="ANK"/>
    <property type="match status" value="12"/>
</dbReference>
<dbReference type="Pfam" id="PF12796">
    <property type="entry name" value="Ank_2"/>
    <property type="match status" value="1"/>
</dbReference>
<evidence type="ECO:0000256" key="3">
    <source>
        <dbReference type="PROSITE-ProRule" id="PRU00023"/>
    </source>
</evidence>
<feature type="repeat" description="ANK" evidence="3">
    <location>
        <begin position="1459"/>
        <end position="1491"/>
    </location>
</feature>
<dbReference type="InterPro" id="IPR036770">
    <property type="entry name" value="Ankyrin_rpt-contain_sf"/>
</dbReference>
<dbReference type="PANTHER" id="PTHR24198:SF165">
    <property type="entry name" value="ANKYRIN REPEAT-CONTAINING PROTEIN-RELATED"/>
    <property type="match status" value="1"/>
</dbReference>
<dbReference type="PROSITE" id="PS50297">
    <property type="entry name" value="ANK_REP_REGION"/>
    <property type="match status" value="3"/>
</dbReference>
<feature type="repeat" description="ANK" evidence="3">
    <location>
        <begin position="576"/>
        <end position="608"/>
    </location>
</feature>
<evidence type="ECO:0000256" key="2">
    <source>
        <dbReference type="ARBA" id="ARBA00023043"/>
    </source>
</evidence>
<reference evidence="5" key="1">
    <citation type="submission" date="2022-10" db="EMBL/GenBank/DDBJ databases">
        <title>Culturing micro-colonial fungi from biological soil crusts in the Mojave desert and describing Neophaeococcomyces mojavensis, and introducing the new genera and species Taxawa tesnikishii.</title>
        <authorList>
            <person name="Kurbessoian T."/>
            <person name="Stajich J.E."/>
        </authorList>
    </citation>
    <scope>NUCLEOTIDE SEQUENCE</scope>
    <source>
        <strain evidence="5">TK_1</strain>
    </source>
</reference>
<dbReference type="PROSITE" id="PS50088">
    <property type="entry name" value="ANK_REPEAT"/>
    <property type="match status" value="4"/>
</dbReference>
<dbReference type="Pfam" id="PF00023">
    <property type="entry name" value="Ank"/>
    <property type="match status" value="2"/>
</dbReference>
<name>A0ABQ9NFW2_9PEZI</name>
<organism evidence="5 6">
    <name type="scientific">Coniosporium apollinis</name>
    <dbReference type="NCBI Taxonomy" id="61459"/>
    <lineage>
        <taxon>Eukaryota</taxon>
        <taxon>Fungi</taxon>
        <taxon>Dikarya</taxon>
        <taxon>Ascomycota</taxon>
        <taxon>Pezizomycotina</taxon>
        <taxon>Dothideomycetes</taxon>
        <taxon>Dothideomycetes incertae sedis</taxon>
        <taxon>Coniosporium</taxon>
    </lineage>
</organism>